<dbReference type="EMBL" id="CAKXAJ010018878">
    <property type="protein sequence ID" value="CAH2217974.1"/>
    <property type="molecule type" value="Genomic_DNA"/>
</dbReference>
<organism evidence="1 2">
    <name type="scientific">Pararge aegeria aegeria</name>
    <dbReference type="NCBI Taxonomy" id="348720"/>
    <lineage>
        <taxon>Eukaryota</taxon>
        <taxon>Metazoa</taxon>
        <taxon>Ecdysozoa</taxon>
        <taxon>Arthropoda</taxon>
        <taxon>Hexapoda</taxon>
        <taxon>Insecta</taxon>
        <taxon>Pterygota</taxon>
        <taxon>Neoptera</taxon>
        <taxon>Endopterygota</taxon>
        <taxon>Lepidoptera</taxon>
        <taxon>Glossata</taxon>
        <taxon>Ditrysia</taxon>
        <taxon>Papilionoidea</taxon>
        <taxon>Nymphalidae</taxon>
        <taxon>Satyrinae</taxon>
        <taxon>Satyrini</taxon>
        <taxon>Parargina</taxon>
        <taxon>Pararge</taxon>
    </lineage>
</organism>
<name>A0A8S4QUS0_9NEOP</name>
<sequence>ILIAFAGIESVGAEEAGAASGNSAATLARQSDTAPRRAFTVVTATRVSVVCLLDSKTQRTHLICSLLRPLVLTTLRNGQF</sequence>
<dbReference type="Proteomes" id="UP000838756">
    <property type="component" value="Unassembled WGS sequence"/>
</dbReference>
<evidence type="ECO:0000313" key="2">
    <source>
        <dbReference type="Proteomes" id="UP000838756"/>
    </source>
</evidence>
<evidence type="ECO:0000313" key="1">
    <source>
        <dbReference type="EMBL" id="CAH2217974.1"/>
    </source>
</evidence>
<protein>
    <submittedName>
        <fullName evidence="1">Jg27229 protein</fullName>
    </submittedName>
</protein>
<feature type="non-terminal residue" evidence="1">
    <location>
        <position position="1"/>
    </location>
</feature>
<keyword evidence="2" id="KW-1185">Reference proteome</keyword>
<accession>A0A8S4QUS0</accession>
<reference evidence="1" key="1">
    <citation type="submission" date="2022-03" db="EMBL/GenBank/DDBJ databases">
        <authorList>
            <person name="Lindestad O."/>
        </authorList>
    </citation>
    <scope>NUCLEOTIDE SEQUENCE</scope>
</reference>
<proteinExistence type="predicted"/>
<gene>
    <name evidence="1" type="primary">jg27229</name>
    <name evidence="1" type="ORF">PAEG_LOCUS5850</name>
</gene>
<comment type="caution">
    <text evidence="1">The sequence shown here is derived from an EMBL/GenBank/DDBJ whole genome shotgun (WGS) entry which is preliminary data.</text>
</comment>
<dbReference type="AlphaFoldDB" id="A0A8S4QUS0"/>